<dbReference type="InterPro" id="IPR000515">
    <property type="entry name" value="MetI-like"/>
</dbReference>
<feature type="transmembrane region" description="Helical" evidence="7">
    <location>
        <begin position="110"/>
        <end position="132"/>
    </location>
</feature>
<name>A0A382SXZ0_9ZZZZ</name>
<dbReference type="GO" id="GO:0055085">
    <property type="term" value="P:transmembrane transport"/>
    <property type="evidence" value="ECO:0007669"/>
    <property type="project" value="InterPro"/>
</dbReference>
<dbReference type="InterPro" id="IPR050901">
    <property type="entry name" value="BP-dep_ABC_trans_perm"/>
</dbReference>
<comment type="subcellular location">
    <subcellularLocation>
        <location evidence="1">Cell membrane</location>
        <topology evidence="1">Multi-pass membrane protein</topology>
    </subcellularLocation>
</comment>
<dbReference type="AlphaFoldDB" id="A0A382SXZ0"/>
<evidence type="ECO:0000256" key="6">
    <source>
        <dbReference type="ARBA" id="ARBA00023136"/>
    </source>
</evidence>
<gene>
    <name evidence="9" type="ORF">METZ01_LOCUS366665</name>
</gene>
<dbReference type="GO" id="GO:0005886">
    <property type="term" value="C:plasma membrane"/>
    <property type="evidence" value="ECO:0007669"/>
    <property type="project" value="UniProtKB-SubCell"/>
</dbReference>
<dbReference type="Pfam" id="PF00528">
    <property type="entry name" value="BPD_transp_1"/>
    <property type="match status" value="1"/>
</dbReference>
<keyword evidence="4 7" id="KW-0812">Transmembrane</keyword>
<sequence>MLNYNILKYYRKSIASHTVLIVFSMIIFLPLLWLLRVALTNKVTAYKIPPEWVDLNFFNFVDIFINYPFVTYFTNSIIVAISSTLISLPLAASMAYAFSRYNTGGAILRLLVLSTQLLPPIIIVLPLFSLYLKLSLLNSITGLIISHIAISLPFLAWILVTFFEGNLTYLEQAARVDGASRLQAFVYITIPVSAPGLIAAGVLAFILSWNEFILALILSGPQTNTVPVGLSSFQTHRGVDIAPLAAATICTIAPVFIMLPFMKKYLISGLS</sequence>
<dbReference type="InterPro" id="IPR035906">
    <property type="entry name" value="MetI-like_sf"/>
</dbReference>
<accession>A0A382SXZ0</accession>
<evidence type="ECO:0000256" key="3">
    <source>
        <dbReference type="ARBA" id="ARBA00022475"/>
    </source>
</evidence>
<organism evidence="9">
    <name type="scientific">marine metagenome</name>
    <dbReference type="NCBI Taxonomy" id="408172"/>
    <lineage>
        <taxon>unclassified sequences</taxon>
        <taxon>metagenomes</taxon>
        <taxon>ecological metagenomes</taxon>
    </lineage>
</organism>
<dbReference type="PANTHER" id="PTHR32243:SF18">
    <property type="entry name" value="INNER MEMBRANE ABC TRANSPORTER PERMEASE PROTEIN YCJP"/>
    <property type="match status" value="1"/>
</dbReference>
<evidence type="ECO:0000259" key="8">
    <source>
        <dbReference type="PROSITE" id="PS50928"/>
    </source>
</evidence>
<protein>
    <recommendedName>
        <fullName evidence="8">ABC transmembrane type-1 domain-containing protein</fullName>
    </recommendedName>
</protein>
<dbReference type="Gene3D" id="1.10.3720.10">
    <property type="entry name" value="MetI-like"/>
    <property type="match status" value="1"/>
</dbReference>
<evidence type="ECO:0000256" key="7">
    <source>
        <dbReference type="SAM" id="Phobius"/>
    </source>
</evidence>
<keyword evidence="3" id="KW-1003">Cell membrane</keyword>
<evidence type="ECO:0000256" key="2">
    <source>
        <dbReference type="ARBA" id="ARBA00022448"/>
    </source>
</evidence>
<evidence type="ECO:0000256" key="4">
    <source>
        <dbReference type="ARBA" id="ARBA00022692"/>
    </source>
</evidence>
<feature type="transmembrane region" description="Helical" evidence="7">
    <location>
        <begin position="241"/>
        <end position="262"/>
    </location>
</feature>
<keyword evidence="6 7" id="KW-0472">Membrane</keyword>
<feature type="transmembrane region" description="Helical" evidence="7">
    <location>
        <begin position="76"/>
        <end position="98"/>
    </location>
</feature>
<dbReference type="SUPFAM" id="SSF161098">
    <property type="entry name" value="MetI-like"/>
    <property type="match status" value="1"/>
</dbReference>
<feature type="non-terminal residue" evidence="9">
    <location>
        <position position="271"/>
    </location>
</feature>
<proteinExistence type="predicted"/>
<feature type="transmembrane region" description="Helical" evidence="7">
    <location>
        <begin position="184"/>
        <end position="209"/>
    </location>
</feature>
<dbReference type="CDD" id="cd06261">
    <property type="entry name" value="TM_PBP2"/>
    <property type="match status" value="1"/>
</dbReference>
<feature type="transmembrane region" description="Helical" evidence="7">
    <location>
        <begin position="20"/>
        <end position="39"/>
    </location>
</feature>
<dbReference type="PANTHER" id="PTHR32243">
    <property type="entry name" value="MALTOSE TRANSPORT SYSTEM PERMEASE-RELATED"/>
    <property type="match status" value="1"/>
</dbReference>
<evidence type="ECO:0000256" key="1">
    <source>
        <dbReference type="ARBA" id="ARBA00004651"/>
    </source>
</evidence>
<dbReference type="EMBL" id="UINC01131851">
    <property type="protein sequence ID" value="SVD13811.1"/>
    <property type="molecule type" value="Genomic_DNA"/>
</dbReference>
<dbReference type="PROSITE" id="PS50928">
    <property type="entry name" value="ABC_TM1"/>
    <property type="match status" value="1"/>
</dbReference>
<feature type="transmembrane region" description="Helical" evidence="7">
    <location>
        <begin position="144"/>
        <end position="163"/>
    </location>
</feature>
<reference evidence="9" key="1">
    <citation type="submission" date="2018-05" db="EMBL/GenBank/DDBJ databases">
        <authorList>
            <person name="Lanie J.A."/>
            <person name="Ng W.-L."/>
            <person name="Kazmierczak K.M."/>
            <person name="Andrzejewski T.M."/>
            <person name="Davidsen T.M."/>
            <person name="Wayne K.J."/>
            <person name="Tettelin H."/>
            <person name="Glass J.I."/>
            <person name="Rusch D."/>
            <person name="Podicherti R."/>
            <person name="Tsui H.-C.T."/>
            <person name="Winkler M.E."/>
        </authorList>
    </citation>
    <scope>NUCLEOTIDE SEQUENCE</scope>
</reference>
<evidence type="ECO:0000256" key="5">
    <source>
        <dbReference type="ARBA" id="ARBA00022989"/>
    </source>
</evidence>
<feature type="domain" description="ABC transmembrane type-1" evidence="8">
    <location>
        <begin position="73"/>
        <end position="262"/>
    </location>
</feature>
<keyword evidence="5 7" id="KW-1133">Transmembrane helix</keyword>
<evidence type="ECO:0000313" key="9">
    <source>
        <dbReference type="EMBL" id="SVD13811.1"/>
    </source>
</evidence>
<keyword evidence="2" id="KW-0813">Transport</keyword>